<keyword evidence="6 7" id="KW-0472">Membrane</keyword>
<evidence type="ECO:0000256" key="7">
    <source>
        <dbReference type="RuleBase" id="RU362101"/>
    </source>
</evidence>
<evidence type="ECO:0000313" key="9">
    <source>
        <dbReference type="Proteomes" id="UP001303701"/>
    </source>
</evidence>
<feature type="transmembrane region" description="Helical" evidence="7">
    <location>
        <begin position="47"/>
        <end position="65"/>
    </location>
</feature>
<dbReference type="Pfam" id="PF03824">
    <property type="entry name" value="NicO"/>
    <property type="match status" value="1"/>
</dbReference>
<dbReference type="PANTHER" id="PTHR33876:SF4">
    <property type="entry name" value="CHLOROPLAST PROTEIN FOR GROWTH AND FERTILITY 2"/>
    <property type="match status" value="1"/>
</dbReference>
<dbReference type="EMBL" id="CP134501">
    <property type="protein sequence ID" value="WNF34461.1"/>
    <property type="molecule type" value="Genomic_DNA"/>
</dbReference>
<feature type="transmembrane region" description="Helical" evidence="7">
    <location>
        <begin position="115"/>
        <end position="133"/>
    </location>
</feature>
<feature type="transmembrane region" description="Helical" evidence="7">
    <location>
        <begin position="145"/>
        <end position="173"/>
    </location>
</feature>
<dbReference type="RefSeq" id="WP_311067169.1">
    <property type="nucleotide sequence ID" value="NZ_CP134501.1"/>
</dbReference>
<keyword evidence="3" id="KW-0533">Nickel</keyword>
<accession>A0ABY9WHB8</accession>
<keyword evidence="4 7" id="KW-0812">Transmembrane</keyword>
<comment type="similarity">
    <text evidence="7">Belongs to the NiCoT transporter (TC 2.A.52) family.</text>
</comment>
<dbReference type="InterPro" id="IPR052776">
    <property type="entry name" value="Chloro_ReproSupport/MetalTrans"/>
</dbReference>
<comment type="subcellular location">
    <subcellularLocation>
        <location evidence="7">Cell membrane</location>
        <topology evidence="7">Multi-pass membrane protein</topology>
    </subcellularLocation>
    <subcellularLocation>
        <location evidence="1">Endomembrane system</location>
        <topology evidence="1">Multi-pass membrane protein</topology>
    </subcellularLocation>
</comment>
<dbReference type="Proteomes" id="UP001303701">
    <property type="component" value="Chromosome"/>
</dbReference>
<evidence type="ECO:0000256" key="5">
    <source>
        <dbReference type="ARBA" id="ARBA00022989"/>
    </source>
</evidence>
<evidence type="ECO:0000313" key="8">
    <source>
        <dbReference type="EMBL" id="WNF34461.1"/>
    </source>
</evidence>
<proteinExistence type="inferred from homology"/>
<name>A0ABY9WHB8_9BACI</name>
<protein>
    <recommendedName>
        <fullName evidence="7">Nickel/cobalt efflux system</fullName>
    </recommendedName>
</protein>
<keyword evidence="9" id="KW-1185">Reference proteome</keyword>
<evidence type="ECO:0000256" key="1">
    <source>
        <dbReference type="ARBA" id="ARBA00004127"/>
    </source>
</evidence>
<evidence type="ECO:0000256" key="2">
    <source>
        <dbReference type="ARBA" id="ARBA00022448"/>
    </source>
</evidence>
<evidence type="ECO:0000256" key="3">
    <source>
        <dbReference type="ARBA" id="ARBA00022596"/>
    </source>
</evidence>
<organism evidence="8 9">
    <name type="scientific">Aeribacillus composti</name>
    <dbReference type="NCBI Taxonomy" id="1868734"/>
    <lineage>
        <taxon>Bacteria</taxon>
        <taxon>Bacillati</taxon>
        <taxon>Bacillota</taxon>
        <taxon>Bacilli</taxon>
        <taxon>Bacillales</taxon>
        <taxon>Bacillaceae</taxon>
        <taxon>Aeribacillus</taxon>
    </lineage>
</organism>
<gene>
    <name evidence="8" type="ORF">RI196_07365</name>
</gene>
<feature type="transmembrane region" description="Helical" evidence="7">
    <location>
        <begin position="77"/>
        <end position="95"/>
    </location>
</feature>
<reference evidence="8 9" key="1">
    <citation type="submission" date="2023-09" db="EMBL/GenBank/DDBJ databases">
        <title>Different Types of Thermotolerant Ring-Cleaving Dioxygenases derived from Aeribacillus composti HB-1 applied for multiple aromatic hydrocarbons removal.</title>
        <authorList>
            <person name="Cao L."/>
            <person name="Li M."/>
            <person name="Ma T."/>
        </authorList>
    </citation>
    <scope>NUCLEOTIDE SEQUENCE [LARGE SCALE GENOMIC DNA]</scope>
    <source>
        <strain evidence="8 9">HB-1</strain>
    </source>
</reference>
<dbReference type="PANTHER" id="PTHR33876">
    <property type="entry name" value="UNNAMED PRODUCT"/>
    <property type="match status" value="1"/>
</dbReference>
<feature type="transmembrane region" description="Helical" evidence="7">
    <location>
        <begin position="179"/>
        <end position="200"/>
    </location>
</feature>
<dbReference type="InterPro" id="IPR011541">
    <property type="entry name" value="Ni/Co_transpt_high_affinity"/>
</dbReference>
<keyword evidence="5 7" id="KW-1133">Transmembrane helix</keyword>
<keyword evidence="2 7" id="KW-0813">Transport</keyword>
<evidence type="ECO:0000256" key="6">
    <source>
        <dbReference type="ARBA" id="ARBA00023136"/>
    </source>
</evidence>
<sequence>MSVNFLSVLFFGLILGMKHATEPDHVIAVSTIASRTKTLKKSSLTGVYWGIGHTATLLLIGMIVIGLKTAIPEKVSLTLELFVGIMLVILGILSLRDGRHKLARNDETEYTNIKSLIIGFIHGLAGSATMVLLTMTTVESYFQAFLYICIFGVGTIVGMFCFTTILGLPFILGSKVKKYVPFICSLAGAISILYGTFYIYEIGFKDGLFI</sequence>
<dbReference type="GeneID" id="301125779"/>
<evidence type="ECO:0000256" key="4">
    <source>
        <dbReference type="ARBA" id="ARBA00022692"/>
    </source>
</evidence>